<organism evidence="2 3">
    <name type="scientific">Trapa natans</name>
    <name type="common">Water chestnut</name>
    <dbReference type="NCBI Taxonomy" id="22666"/>
    <lineage>
        <taxon>Eukaryota</taxon>
        <taxon>Viridiplantae</taxon>
        <taxon>Streptophyta</taxon>
        <taxon>Embryophyta</taxon>
        <taxon>Tracheophyta</taxon>
        <taxon>Spermatophyta</taxon>
        <taxon>Magnoliopsida</taxon>
        <taxon>eudicotyledons</taxon>
        <taxon>Gunneridae</taxon>
        <taxon>Pentapetalae</taxon>
        <taxon>rosids</taxon>
        <taxon>malvids</taxon>
        <taxon>Myrtales</taxon>
        <taxon>Lythraceae</taxon>
        <taxon>Trapa</taxon>
    </lineage>
</organism>
<dbReference type="PANTHER" id="PTHR12121">
    <property type="entry name" value="CARBON CATABOLITE REPRESSOR PROTEIN 4"/>
    <property type="match status" value="1"/>
</dbReference>
<sequence>MAIDVSSAFFFSPFSPISTPSIPCLIRSVKRLPFPPSPWSCSSSSFRFSSNYAAPGSSSNRSSYSRRWINPLSNGTSQEVVRQWIEADTSISSQDKFTVASYNILGDRNASKHRDLYSNIPSSYINWGRRKRVICEELMEWDPDIICLQEVDRYFDLSEDLRRGGYAGSYKKRTGDSADGCAIFWKSNKFRVLQAESIEFKSIGLRDNVAQLSIFEMCKGKSQRLIVGNIHVLYNPSRGEVKLGQIRTLSSRAHILANEWGNIPVLVAGDFNATPPSAIYKYLSTSELDILLHDRRELSGQRSCHPAQVFGLNGNSMSSCITIERSLNSGWSEEEIRTVGANAGVVTHRLKLNSSYATINGSATRDPRGEPLATSYHSKFFGTVDYIWYTDGLEPTRVLDTPSVDVLRRTGGLPCKNVGSDHLALVAEFAFTNHAES</sequence>
<dbReference type="Proteomes" id="UP001346149">
    <property type="component" value="Unassembled WGS sequence"/>
</dbReference>
<dbReference type="InterPro" id="IPR050410">
    <property type="entry name" value="CCR4/nocturin_mRNA_transcr"/>
</dbReference>
<dbReference type="InterPro" id="IPR036691">
    <property type="entry name" value="Endo/exonu/phosph_ase_sf"/>
</dbReference>
<comment type="caution">
    <text evidence="2">The sequence shown here is derived from an EMBL/GenBank/DDBJ whole genome shotgun (WGS) entry which is preliminary data.</text>
</comment>
<dbReference type="PANTHER" id="PTHR12121:SF82">
    <property type="entry name" value="CARBON CATABOLITE REPRESSOR PROTEIN 4 HOMOLOG 3"/>
    <property type="match status" value="1"/>
</dbReference>
<evidence type="ECO:0000313" key="3">
    <source>
        <dbReference type="Proteomes" id="UP001346149"/>
    </source>
</evidence>
<dbReference type="InterPro" id="IPR005135">
    <property type="entry name" value="Endo/exonuclease/phosphatase"/>
</dbReference>
<dbReference type="Gene3D" id="3.60.10.10">
    <property type="entry name" value="Endonuclease/exonuclease/phosphatase"/>
    <property type="match status" value="1"/>
</dbReference>
<evidence type="ECO:0000313" key="2">
    <source>
        <dbReference type="EMBL" id="KAK4774335.1"/>
    </source>
</evidence>
<feature type="domain" description="Endonuclease/exonuclease/phosphatase" evidence="1">
    <location>
        <begin position="100"/>
        <end position="422"/>
    </location>
</feature>
<keyword evidence="3" id="KW-1185">Reference proteome</keyword>
<evidence type="ECO:0000259" key="1">
    <source>
        <dbReference type="Pfam" id="PF03372"/>
    </source>
</evidence>
<dbReference type="GO" id="GO:0000175">
    <property type="term" value="F:3'-5'-RNA exonuclease activity"/>
    <property type="evidence" value="ECO:0007669"/>
    <property type="project" value="TreeGrafter"/>
</dbReference>
<dbReference type="FunFam" id="3.60.10.10:FF:000080">
    <property type="entry name" value="Carbon catabolite repressor protein 4 homolog 3"/>
    <property type="match status" value="1"/>
</dbReference>
<dbReference type="SUPFAM" id="SSF56219">
    <property type="entry name" value="DNase I-like"/>
    <property type="match status" value="1"/>
</dbReference>
<gene>
    <name evidence="2" type="ORF">SAY86_009270</name>
</gene>
<protein>
    <recommendedName>
        <fullName evidence="1">Endonuclease/exonuclease/phosphatase domain-containing protein</fullName>
    </recommendedName>
</protein>
<reference evidence="2 3" key="1">
    <citation type="journal article" date="2023" name="Hortic Res">
        <title>Pangenome of water caltrop reveals structural variations and asymmetric subgenome divergence after allopolyploidization.</title>
        <authorList>
            <person name="Zhang X."/>
            <person name="Chen Y."/>
            <person name="Wang L."/>
            <person name="Yuan Y."/>
            <person name="Fang M."/>
            <person name="Shi L."/>
            <person name="Lu R."/>
            <person name="Comes H.P."/>
            <person name="Ma Y."/>
            <person name="Chen Y."/>
            <person name="Huang G."/>
            <person name="Zhou Y."/>
            <person name="Zheng Z."/>
            <person name="Qiu Y."/>
        </authorList>
    </citation>
    <scope>NUCLEOTIDE SEQUENCE [LARGE SCALE GENOMIC DNA]</scope>
    <source>
        <strain evidence="2">F231</strain>
    </source>
</reference>
<dbReference type="AlphaFoldDB" id="A0AAN7QSW2"/>
<dbReference type="EMBL" id="JAXQNO010000019">
    <property type="protein sequence ID" value="KAK4774335.1"/>
    <property type="molecule type" value="Genomic_DNA"/>
</dbReference>
<proteinExistence type="predicted"/>
<accession>A0AAN7QSW2</accession>
<name>A0AAN7QSW2_TRANT</name>
<dbReference type="Pfam" id="PF03372">
    <property type="entry name" value="Exo_endo_phos"/>
    <property type="match status" value="1"/>
</dbReference>